<accession>A0A1G6KTM4</accession>
<evidence type="ECO:0000313" key="2">
    <source>
        <dbReference type="EMBL" id="SDC34158.1"/>
    </source>
</evidence>
<evidence type="ECO:0000259" key="1">
    <source>
        <dbReference type="Pfam" id="PF22819"/>
    </source>
</evidence>
<dbReference type="PROSITE" id="PS51257">
    <property type="entry name" value="PROKAR_LIPOPROTEIN"/>
    <property type="match status" value="1"/>
</dbReference>
<feature type="domain" description="TcaA protein NTF2-like" evidence="1">
    <location>
        <begin position="40"/>
        <end position="153"/>
    </location>
</feature>
<proteinExistence type="predicted"/>
<protein>
    <recommendedName>
        <fullName evidence="1">TcaA protein NTF2-like domain-containing protein</fullName>
    </recommendedName>
</protein>
<dbReference type="Pfam" id="PF22819">
    <property type="entry name" value="TcaA_5th"/>
    <property type="match status" value="1"/>
</dbReference>
<keyword evidence="3" id="KW-1185">Reference proteome</keyword>
<dbReference type="Proteomes" id="UP000242662">
    <property type="component" value="Unassembled WGS sequence"/>
</dbReference>
<evidence type="ECO:0000313" key="3">
    <source>
        <dbReference type="Proteomes" id="UP000242662"/>
    </source>
</evidence>
<sequence length="158" mass="18045">MNAKDVMYTVVGLLFVVFLAGCGMKEPTDLTPLSKEDGQKVVDFVTQYKKEMIDAVNKRDVDELEETYFLPNTSFSQAFHRYVEDLSKQAATKSLVSFEVGGVYRDQEAGDLLVDVDEHVVIERPNGELEDVNRSVRYWIVEGSESEYRLYTIIDRSN</sequence>
<name>A0A1G6KTM4_9BACI</name>
<dbReference type="InterPro" id="IPR054528">
    <property type="entry name" value="TcaA_5th"/>
</dbReference>
<dbReference type="AlphaFoldDB" id="A0A1G6KTM4"/>
<dbReference type="RefSeq" id="WP_090775954.1">
    <property type="nucleotide sequence ID" value="NZ_FMYM01000007.1"/>
</dbReference>
<reference evidence="3" key="1">
    <citation type="submission" date="2016-09" db="EMBL/GenBank/DDBJ databases">
        <authorList>
            <person name="Varghese N."/>
            <person name="Submissions S."/>
        </authorList>
    </citation>
    <scope>NUCLEOTIDE SEQUENCE [LARGE SCALE GENOMIC DNA]</scope>
    <source>
        <strain evidence="3">25nlg</strain>
    </source>
</reference>
<dbReference type="OrthoDB" id="2900861at2"/>
<gene>
    <name evidence="2" type="ORF">SAMN05421737_107144</name>
</gene>
<organism evidence="2 3">
    <name type="scientific">Shouchella lonarensis</name>
    <dbReference type="NCBI Taxonomy" id="1464122"/>
    <lineage>
        <taxon>Bacteria</taxon>
        <taxon>Bacillati</taxon>
        <taxon>Bacillota</taxon>
        <taxon>Bacilli</taxon>
        <taxon>Bacillales</taxon>
        <taxon>Bacillaceae</taxon>
        <taxon>Shouchella</taxon>
    </lineage>
</organism>
<dbReference type="STRING" id="1464122.SAMN05421737_107144"/>
<dbReference type="EMBL" id="FMYM01000007">
    <property type="protein sequence ID" value="SDC34158.1"/>
    <property type="molecule type" value="Genomic_DNA"/>
</dbReference>